<dbReference type="Pfam" id="PF22637">
    <property type="entry name" value="CBM_4_9_1"/>
    <property type="match status" value="1"/>
</dbReference>
<protein>
    <recommendedName>
        <fullName evidence="1">Hyaluronate lyase-like N-terminal domain-containing protein</fullName>
    </recommendedName>
</protein>
<name>A0ABU0FYI7_9BACI</name>
<evidence type="ECO:0000313" key="2">
    <source>
        <dbReference type="EMBL" id="MDQ0415008.1"/>
    </source>
</evidence>
<organism evidence="2 3">
    <name type="scientific">Mesobacillus stamsii</name>
    <dbReference type="NCBI Taxonomy" id="225347"/>
    <lineage>
        <taxon>Bacteria</taxon>
        <taxon>Bacillati</taxon>
        <taxon>Bacillota</taxon>
        <taxon>Bacilli</taxon>
        <taxon>Bacillales</taxon>
        <taxon>Bacillaceae</taxon>
        <taxon>Mesobacillus</taxon>
    </lineage>
</organism>
<sequence>MWHLRGCRTEGEIRFKTNQISNPSTAVAVESDRVAYDPKKKYVVSGYIKTTNTNSNAKLVITGGNASGQTTQTVSSAMLKGTTGVERMHFVINPEDLPVDTTFMTLKAYVNAGNGDYFFDGLQIEEEYYGAFNLIENSNFEFDSENNGVPDGWYLPGTLTFSDGVDSTTAYTGAKSIELTGQRGVDKFIRQELKVNGTAGKDITVSGFSKVDAPTASAGLYQMNVAINYTDGTIQWVNGDFDKSKSHDWQHVSLRFATSKDFKSLTIYYQSKDQTGTDWFDAAKAQIGSIRSKLTYDSLGNYVINSTDPNGNNVWKIYDSIGNLTRNGWGSYSTI</sequence>
<gene>
    <name evidence="2" type="ORF">J2S25_003220</name>
</gene>
<dbReference type="Gene3D" id="2.60.120.260">
    <property type="entry name" value="Galactose-binding domain-like"/>
    <property type="match status" value="2"/>
</dbReference>
<accession>A0ABU0FYI7</accession>
<reference evidence="2 3" key="1">
    <citation type="submission" date="2023-07" db="EMBL/GenBank/DDBJ databases">
        <title>Genomic Encyclopedia of Type Strains, Phase IV (KMG-IV): sequencing the most valuable type-strain genomes for metagenomic binning, comparative biology and taxonomic classification.</title>
        <authorList>
            <person name="Goeker M."/>
        </authorList>
    </citation>
    <scope>NUCLEOTIDE SEQUENCE [LARGE SCALE GENOMIC DNA]</scope>
    <source>
        <strain evidence="2 3">DSM 19598</strain>
    </source>
</reference>
<dbReference type="InterPro" id="IPR054563">
    <property type="entry name" value="HylB-like_N"/>
</dbReference>
<dbReference type="EMBL" id="JAUSUN010000024">
    <property type="protein sequence ID" value="MDQ0415008.1"/>
    <property type="molecule type" value="Genomic_DNA"/>
</dbReference>
<dbReference type="RefSeq" id="WP_307192347.1">
    <property type="nucleotide sequence ID" value="NZ_JAUSUN010000024.1"/>
</dbReference>
<comment type="caution">
    <text evidence="2">The sequence shown here is derived from an EMBL/GenBank/DDBJ whole genome shotgun (WGS) entry which is preliminary data.</text>
</comment>
<proteinExistence type="predicted"/>
<evidence type="ECO:0000313" key="3">
    <source>
        <dbReference type="Proteomes" id="UP001242313"/>
    </source>
</evidence>
<keyword evidence="3" id="KW-1185">Reference proteome</keyword>
<feature type="domain" description="Hyaluronate lyase-like N-terminal" evidence="1">
    <location>
        <begin position="20"/>
        <end position="121"/>
    </location>
</feature>
<dbReference type="Proteomes" id="UP001242313">
    <property type="component" value="Unassembled WGS sequence"/>
</dbReference>
<evidence type="ECO:0000259" key="1">
    <source>
        <dbReference type="Pfam" id="PF22637"/>
    </source>
</evidence>